<dbReference type="NCBIfam" id="TIGR00758">
    <property type="entry name" value="UDG_fam4"/>
    <property type="match status" value="1"/>
</dbReference>
<dbReference type="SUPFAM" id="SSF52141">
    <property type="entry name" value="Uracil-DNA glycosylase-like"/>
    <property type="match status" value="1"/>
</dbReference>
<dbReference type="STRING" id="323098.Nwi_2596"/>
<evidence type="ECO:0000256" key="12">
    <source>
        <dbReference type="SAM" id="MobiDB-lite"/>
    </source>
</evidence>
<feature type="domain" description="Uracil-DNA glycosylase-like" evidence="13">
    <location>
        <begin position="132"/>
        <end position="282"/>
    </location>
</feature>
<dbReference type="RefSeq" id="WP_011315799.1">
    <property type="nucleotide sequence ID" value="NC_007406.1"/>
</dbReference>
<dbReference type="CDD" id="cd10030">
    <property type="entry name" value="UDG-F4_TTUDGA_SPO1dp_like"/>
    <property type="match status" value="1"/>
</dbReference>
<keyword evidence="10" id="KW-0411">Iron-sulfur</keyword>
<sequence>MTSDHSTTVRELLAFYLEAGVDCALGDEPVDRLSTPDLAPPDLAPPNIATPALAPGRPIAAKTGAAPIAATRQPSRQTATAPPRAGIAPPPDVAAEHAREAARTAPSLEALRALLEGFEGCALKFTASRLVFADGNPQARLMFVGEAPGRDEDIEGLPFVGRSGQLLNRMIAAIGLKRGDVYIANVIPWRPPGNRTPTPQETQICLPFIRRQIELVNPDVLVTLGNPSTQTLLQTREGIMKTRGRWFDYDTGARTIRAMATFHPAYLLRSPSYKRMAWHDLRAIAKALEDTEIKAEQPAST</sequence>
<evidence type="ECO:0000259" key="13">
    <source>
        <dbReference type="SMART" id="SM00986"/>
    </source>
</evidence>
<comment type="similarity">
    <text evidence="2">Belongs to the uracil-DNA glycosylase (UDG) superfamily. Type 4 (UDGa) family.</text>
</comment>
<evidence type="ECO:0000256" key="5">
    <source>
        <dbReference type="ARBA" id="ARBA00022485"/>
    </source>
</evidence>
<dbReference type="InterPro" id="IPR005273">
    <property type="entry name" value="Ura-DNA_glyco_family4"/>
</dbReference>
<evidence type="ECO:0000256" key="2">
    <source>
        <dbReference type="ARBA" id="ARBA00006521"/>
    </source>
</evidence>
<evidence type="ECO:0000256" key="6">
    <source>
        <dbReference type="ARBA" id="ARBA00022723"/>
    </source>
</evidence>
<dbReference type="GO" id="GO:0046872">
    <property type="term" value="F:metal ion binding"/>
    <property type="evidence" value="ECO:0007669"/>
    <property type="project" value="UniProtKB-KW"/>
</dbReference>
<dbReference type="OrthoDB" id="5290748at2"/>
<dbReference type="HOGENOM" id="CLU_044815_1_0_5"/>
<keyword evidence="15" id="KW-1185">Reference proteome</keyword>
<dbReference type="KEGG" id="nwi:Nwi_2596"/>
<dbReference type="PANTHER" id="PTHR33693:SF1">
    <property type="entry name" value="TYPE-4 URACIL-DNA GLYCOSYLASE"/>
    <property type="match status" value="1"/>
</dbReference>
<dbReference type="Pfam" id="PF03167">
    <property type="entry name" value="UDG"/>
    <property type="match status" value="1"/>
</dbReference>
<evidence type="ECO:0000256" key="1">
    <source>
        <dbReference type="ARBA" id="ARBA00001400"/>
    </source>
</evidence>
<evidence type="ECO:0000313" key="14">
    <source>
        <dbReference type="EMBL" id="ABA05849.1"/>
    </source>
</evidence>
<dbReference type="AlphaFoldDB" id="Q3SPE2"/>
<feature type="region of interest" description="Disordered" evidence="12">
    <location>
        <begin position="67"/>
        <end position="91"/>
    </location>
</feature>
<dbReference type="PANTHER" id="PTHR33693">
    <property type="entry name" value="TYPE-5 URACIL-DNA GLYCOSYLASE"/>
    <property type="match status" value="1"/>
</dbReference>
<proteinExistence type="inferred from homology"/>
<evidence type="ECO:0000256" key="7">
    <source>
        <dbReference type="ARBA" id="ARBA00022763"/>
    </source>
</evidence>
<dbReference type="Gene3D" id="3.40.470.10">
    <property type="entry name" value="Uracil-DNA glycosylase-like domain"/>
    <property type="match status" value="1"/>
</dbReference>
<dbReference type="EC" id="3.2.2.27" evidence="3"/>
<evidence type="ECO:0000313" key="15">
    <source>
        <dbReference type="Proteomes" id="UP000002531"/>
    </source>
</evidence>
<dbReference type="GO" id="GO:0051539">
    <property type="term" value="F:4 iron, 4 sulfur cluster binding"/>
    <property type="evidence" value="ECO:0007669"/>
    <property type="project" value="UniProtKB-KW"/>
</dbReference>
<keyword evidence="8" id="KW-0378">Hydrolase</keyword>
<reference evidence="14 15" key="1">
    <citation type="journal article" date="2006" name="Appl. Environ. Microbiol.">
        <title>Genome sequence of the chemolithoautotrophic nitrite-oxidizing bacterium Nitrobacter winogradskyi Nb-255.</title>
        <authorList>
            <person name="Starkenburg S.R."/>
            <person name="Chain P.S."/>
            <person name="Sayavedra-Soto L.A."/>
            <person name="Hauser L."/>
            <person name="Land M.L."/>
            <person name="Larimer F.W."/>
            <person name="Malfatti S.A."/>
            <person name="Klotz M.G."/>
            <person name="Bottomley P.J."/>
            <person name="Arp D.J."/>
            <person name="Hickey W.J."/>
        </authorList>
    </citation>
    <scope>NUCLEOTIDE SEQUENCE [LARGE SCALE GENOMIC DNA]</scope>
    <source>
        <strain evidence="15">ATCC 25391 / DSM 10237 / CIP 104748 / NCIMB 11846 / Nb-255</strain>
    </source>
</reference>
<dbReference type="InterPro" id="IPR051536">
    <property type="entry name" value="UDG_Type-4/5"/>
</dbReference>
<dbReference type="eggNOG" id="COG1573">
    <property type="taxonomic scope" value="Bacteria"/>
</dbReference>
<keyword evidence="5" id="KW-0004">4Fe-4S</keyword>
<dbReference type="SMART" id="SM00986">
    <property type="entry name" value="UDG"/>
    <property type="match status" value="1"/>
</dbReference>
<name>Q3SPE2_NITWN</name>
<evidence type="ECO:0000256" key="11">
    <source>
        <dbReference type="ARBA" id="ARBA00023204"/>
    </source>
</evidence>
<dbReference type="GO" id="GO:0004844">
    <property type="term" value="F:uracil DNA N-glycosylase activity"/>
    <property type="evidence" value="ECO:0007669"/>
    <property type="project" value="UniProtKB-EC"/>
</dbReference>
<evidence type="ECO:0000256" key="3">
    <source>
        <dbReference type="ARBA" id="ARBA00012030"/>
    </source>
</evidence>
<dbReference type="SMART" id="SM00987">
    <property type="entry name" value="UreE_C"/>
    <property type="match status" value="1"/>
</dbReference>
<dbReference type="GO" id="GO:0006281">
    <property type="term" value="P:DNA repair"/>
    <property type="evidence" value="ECO:0007669"/>
    <property type="project" value="UniProtKB-KW"/>
</dbReference>
<keyword evidence="7" id="KW-0227">DNA damage</keyword>
<evidence type="ECO:0000256" key="4">
    <source>
        <dbReference type="ARBA" id="ARBA00019403"/>
    </source>
</evidence>
<accession>Q3SPE2</accession>
<organism evidence="14 15">
    <name type="scientific">Nitrobacter winogradskyi (strain ATCC 25391 / DSM 10237 / CIP 104748 / NCIMB 11846 / Nb-255)</name>
    <dbReference type="NCBI Taxonomy" id="323098"/>
    <lineage>
        <taxon>Bacteria</taxon>
        <taxon>Pseudomonadati</taxon>
        <taxon>Pseudomonadota</taxon>
        <taxon>Alphaproteobacteria</taxon>
        <taxon>Hyphomicrobiales</taxon>
        <taxon>Nitrobacteraceae</taxon>
        <taxon>Nitrobacter</taxon>
    </lineage>
</organism>
<comment type="catalytic activity">
    <reaction evidence="1">
        <text>Hydrolyzes single-stranded DNA or mismatched double-stranded DNA and polynucleotides, releasing free uracil.</text>
        <dbReference type="EC" id="3.2.2.27"/>
    </reaction>
</comment>
<evidence type="ECO:0000256" key="9">
    <source>
        <dbReference type="ARBA" id="ARBA00023004"/>
    </source>
</evidence>
<keyword evidence="6" id="KW-0479">Metal-binding</keyword>
<evidence type="ECO:0000256" key="10">
    <source>
        <dbReference type="ARBA" id="ARBA00023014"/>
    </source>
</evidence>
<protein>
    <recommendedName>
        <fullName evidence="4">Type-4 uracil-DNA glycosylase</fullName>
        <ecNumber evidence="3">3.2.2.27</ecNumber>
    </recommendedName>
</protein>
<dbReference type="Proteomes" id="UP000002531">
    <property type="component" value="Chromosome"/>
</dbReference>
<keyword evidence="9" id="KW-0408">Iron</keyword>
<gene>
    <name evidence="14" type="ordered locus">Nwi_2596</name>
</gene>
<dbReference type="InterPro" id="IPR005122">
    <property type="entry name" value="Uracil-DNA_glycosylase-like"/>
</dbReference>
<dbReference type="InterPro" id="IPR036895">
    <property type="entry name" value="Uracil-DNA_glycosylase-like_sf"/>
</dbReference>
<evidence type="ECO:0000256" key="8">
    <source>
        <dbReference type="ARBA" id="ARBA00022801"/>
    </source>
</evidence>
<dbReference type="EMBL" id="CP000115">
    <property type="protein sequence ID" value="ABA05849.1"/>
    <property type="molecule type" value="Genomic_DNA"/>
</dbReference>
<keyword evidence="11" id="KW-0234">DNA repair</keyword>